<gene>
    <name evidence="2" type="ORF">E2C01_094651</name>
</gene>
<evidence type="ECO:0000256" key="1">
    <source>
        <dbReference type="SAM" id="MobiDB-lite"/>
    </source>
</evidence>
<dbReference type="Proteomes" id="UP000324222">
    <property type="component" value="Unassembled WGS sequence"/>
</dbReference>
<organism evidence="2 3">
    <name type="scientific">Portunus trituberculatus</name>
    <name type="common">Swimming crab</name>
    <name type="synonym">Neptunus trituberculatus</name>
    <dbReference type="NCBI Taxonomy" id="210409"/>
    <lineage>
        <taxon>Eukaryota</taxon>
        <taxon>Metazoa</taxon>
        <taxon>Ecdysozoa</taxon>
        <taxon>Arthropoda</taxon>
        <taxon>Crustacea</taxon>
        <taxon>Multicrustacea</taxon>
        <taxon>Malacostraca</taxon>
        <taxon>Eumalacostraca</taxon>
        <taxon>Eucarida</taxon>
        <taxon>Decapoda</taxon>
        <taxon>Pleocyemata</taxon>
        <taxon>Brachyura</taxon>
        <taxon>Eubrachyura</taxon>
        <taxon>Portunoidea</taxon>
        <taxon>Portunidae</taxon>
        <taxon>Portuninae</taxon>
        <taxon>Portunus</taxon>
    </lineage>
</organism>
<dbReference type="AlphaFoldDB" id="A0A5B7JWP6"/>
<accession>A0A5B7JWP6</accession>
<proteinExistence type="predicted"/>
<dbReference type="EMBL" id="VSRR010117550">
    <property type="protein sequence ID" value="MPC99249.1"/>
    <property type="molecule type" value="Genomic_DNA"/>
</dbReference>
<feature type="compositionally biased region" description="Pro residues" evidence="1">
    <location>
        <begin position="1"/>
        <end position="24"/>
    </location>
</feature>
<name>A0A5B7JWP6_PORTR</name>
<sequence length="35" mass="3772">MTAPDTPPRPPCMIDHPPAPPRAPPLGVFKWRAPG</sequence>
<reference evidence="2 3" key="1">
    <citation type="submission" date="2019-05" db="EMBL/GenBank/DDBJ databases">
        <title>Another draft genome of Portunus trituberculatus and its Hox gene families provides insights of decapod evolution.</title>
        <authorList>
            <person name="Jeong J.-H."/>
            <person name="Song I."/>
            <person name="Kim S."/>
            <person name="Choi T."/>
            <person name="Kim D."/>
            <person name="Ryu S."/>
            <person name="Kim W."/>
        </authorList>
    </citation>
    <scope>NUCLEOTIDE SEQUENCE [LARGE SCALE GENOMIC DNA]</scope>
    <source>
        <tissue evidence="2">Muscle</tissue>
    </source>
</reference>
<comment type="caution">
    <text evidence="2">The sequence shown here is derived from an EMBL/GenBank/DDBJ whole genome shotgun (WGS) entry which is preliminary data.</text>
</comment>
<keyword evidence="3" id="KW-1185">Reference proteome</keyword>
<evidence type="ECO:0000313" key="3">
    <source>
        <dbReference type="Proteomes" id="UP000324222"/>
    </source>
</evidence>
<protein>
    <submittedName>
        <fullName evidence="2">Uncharacterized protein</fullName>
    </submittedName>
</protein>
<evidence type="ECO:0000313" key="2">
    <source>
        <dbReference type="EMBL" id="MPC99249.1"/>
    </source>
</evidence>
<feature type="region of interest" description="Disordered" evidence="1">
    <location>
        <begin position="1"/>
        <end position="26"/>
    </location>
</feature>